<dbReference type="WBParaSite" id="TCLT_0001081101-mRNA-1">
    <property type="protein sequence ID" value="TCLT_0001081101-mRNA-1"/>
    <property type="gene ID" value="TCLT_0001081101"/>
</dbReference>
<accession>A0A0N5DC92</accession>
<sequence length="143" mass="16832">MVMIWFVRFVNVLLFLLFTSYLPDIRAECPRKKIQGNIDQNKIRRSEGAPAVTPHETWISCTYIFNDRSGYNDVAIVLNEIAHRLKREILINLKIEKIDCAEKKQEKCMEYSMEEPFHWLIVDDSLILSSFFIANYLIANMNL</sequence>
<dbReference type="AlphaFoldDB" id="A0A0N5DC92"/>
<evidence type="ECO:0000313" key="2">
    <source>
        <dbReference type="EMBL" id="VDN08511.1"/>
    </source>
</evidence>
<keyword evidence="1" id="KW-0732">Signal</keyword>
<keyword evidence="3" id="KW-1185">Reference proteome</keyword>
<dbReference type="EMBL" id="UYYF01005371">
    <property type="protein sequence ID" value="VDN08511.1"/>
    <property type="molecule type" value="Genomic_DNA"/>
</dbReference>
<organism evidence="4">
    <name type="scientific">Thelazia callipaeda</name>
    <name type="common">Oriental eyeworm</name>
    <name type="synonym">Parasitic nematode</name>
    <dbReference type="NCBI Taxonomy" id="103827"/>
    <lineage>
        <taxon>Eukaryota</taxon>
        <taxon>Metazoa</taxon>
        <taxon>Ecdysozoa</taxon>
        <taxon>Nematoda</taxon>
        <taxon>Chromadorea</taxon>
        <taxon>Rhabditida</taxon>
        <taxon>Spirurina</taxon>
        <taxon>Spiruromorpha</taxon>
        <taxon>Thelazioidea</taxon>
        <taxon>Thelaziidae</taxon>
        <taxon>Thelazia</taxon>
    </lineage>
</organism>
<gene>
    <name evidence="2" type="ORF">TCLT_LOCUS10793</name>
</gene>
<feature type="chain" id="PRO_5043126755" evidence="1">
    <location>
        <begin position="28"/>
        <end position="143"/>
    </location>
</feature>
<evidence type="ECO:0000313" key="4">
    <source>
        <dbReference type="WBParaSite" id="TCLT_0001081101-mRNA-1"/>
    </source>
</evidence>
<reference evidence="4" key="1">
    <citation type="submission" date="2017-02" db="UniProtKB">
        <authorList>
            <consortium name="WormBaseParasite"/>
        </authorList>
    </citation>
    <scope>IDENTIFICATION</scope>
</reference>
<dbReference type="OrthoDB" id="5856593at2759"/>
<feature type="signal peptide" evidence="1">
    <location>
        <begin position="1"/>
        <end position="27"/>
    </location>
</feature>
<proteinExistence type="predicted"/>
<evidence type="ECO:0000256" key="1">
    <source>
        <dbReference type="SAM" id="SignalP"/>
    </source>
</evidence>
<name>A0A0N5DC92_THECL</name>
<reference evidence="2 3" key="2">
    <citation type="submission" date="2018-11" db="EMBL/GenBank/DDBJ databases">
        <authorList>
            <consortium name="Pathogen Informatics"/>
        </authorList>
    </citation>
    <scope>NUCLEOTIDE SEQUENCE [LARGE SCALE GENOMIC DNA]</scope>
</reference>
<evidence type="ECO:0000313" key="3">
    <source>
        <dbReference type="Proteomes" id="UP000276776"/>
    </source>
</evidence>
<dbReference type="Proteomes" id="UP000276776">
    <property type="component" value="Unassembled WGS sequence"/>
</dbReference>
<protein>
    <submittedName>
        <fullName evidence="4">Glycosyltransferase 2-like domain-containing protein</fullName>
    </submittedName>
</protein>